<keyword evidence="2" id="KW-1185">Reference proteome</keyword>
<comment type="caution">
    <text evidence="1">The sequence shown here is derived from an EMBL/GenBank/DDBJ whole genome shotgun (WGS) entry which is preliminary data.</text>
</comment>
<accession>A0ACC1P4S0</accession>
<name>A0ACC1P4S0_9PEZI</name>
<proteinExistence type="predicted"/>
<sequence length="220" mass="23639">MDLIMAVRFATSPRCHMCYLLPKEAGVECGIETAISECVNTALRIWTPEFKTRLPAATELPLPFGAEAKINSSSTTETSPQCLDDLFRFSIRGTHEWTLPGWEPPDLKSVRDTDLVPGMLDISSPAWGISDVPSLAPGVSSEAYNAPLENLFGEPYMMPPCDLGPCEPSGFADLASSGPCDIRPNSPLSPTGGETSNVPHGHIKKNGLGKAKQIESPMPQ</sequence>
<gene>
    <name evidence="1" type="ORF">NUW58_g4818</name>
</gene>
<dbReference type="Proteomes" id="UP001143856">
    <property type="component" value="Unassembled WGS sequence"/>
</dbReference>
<evidence type="ECO:0000313" key="1">
    <source>
        <dbReference type="EMBL" id="KAJ2986887.1"/>
    </source>
</evidence>
<protein>
    <submittedName>
        <fullName evidence="1">Uncharacterized protein</fullName>
    </submittedName>
</protein>
<evidence type="ECO:0000313" key="2">
    <source>
        <dbReference type="Proteomes" id="UP001143856"/>
    </source>
</evidence>
<reference evidence="1" key="1">
    <citation type="submission" date="2022-10" db="EMBL/GenBank/DDBJ databases">
        <title>Genome Sequence of Xylaria curta.</title>
        <authorList>
            <person name="Buettner E."/>
        </authorList>
    </citation>
    <scope>NUCLEOTIDE SEQUENCE</scope>
    <source>
        <strain evidence="1">Babe10</strain>
    </source>
</reference>
<dbReference type="EMBL" id="JAPDGR010000879">
    <property type="protein sequence ID" value="KAJ2986887.1"/>
    <property type="molecule type" value="Genomic_DNA"/>
</dbReference>
<organism evidence="1 2">
    <name type="scientific">Xylaria curta</name>
    <dbReference type="NCBI Taxonomy" id="42375"/>
    <lineage>
        <taxon>Eukaryota</taxon>
        <taxon>Fungi</taxon>
        <taxon>Dikarya</taxon>
        <taxon>Ascomycota</taxon>
        <taxon>Pezizomycotina</taxon>
        <taxon>Sordariomycetes</taxon>
        <taxon>Xylariomycetidae</taxon>
        <taxon>Xylariales</taxon>
        <taxon>Xylariaceae</taxon>
        <taxon>Xylaria</taxon>
    </lineage>
</organism>